<keyword evidence="3 6" id="KW-0812">Transmembrane</keyword>
<dbReference type="GO" id="GO:0005886">
    <property type="term" value="C:plasma membrane"/>
    <property type="evidence" value="ECO:0007669"/>
    <property type="project" value="UniProtKB-SubCell"/>
</dbReference>
<organism evidence="7 8">
    <name type="scientific">Atribacter laminatus</name>
    <dbReference type="NCBI Taxonomy" id="2847778"/>
    <lineage>
        <taxon>Bacteria</taxon>
        <taxon>Pseudomonadati</taxon>
        <taxon>Atribacterota</taxon>
        <taxon>Atribacteria</taxon>
        <taxon>Atribacterales</taxon>
        <taxon>Atribacteraceae</taxon>
        <taxon>Atribacter</taxon>
    </lineage>
</organism>
<dbReference type="GO" id="GO:0022857">
    <property type="term" value="F:transmembrane transporter activity"/>
    <property type="evidence" value="ECO:0007669"/>
    <property type="project" value="InterPro"/>
</dbReference>
<accession>A0A7T1AK52</accession>
<feature type="transmembrane region" description="Helical" evidence="6">
    <location>
        <begin position="128"/>
        <end position="147"/>
    </location>
</feature>
<dbReference type="AlphaFoldDB" id="A0A7T1AK52"/>
<feature type="transmembrane region" description="Helical" evidence="6">
    <location>
        <begin position="25"/>
        <end position="44"/>
    </location>
</feature>
<feature type="transmembrane region" description="Helical" evidence="6">
    <location>
        <begin position="216"/>
        <end position="238"/>
    </location>
</feature>
<sequence>MNGAQNGKQAIPPAWTRIFKTHPSIPLLIVLIAGFSIIFPKRFLTPMNLSSILGQFVTIILFALGPSMVATIGSLDLSYVGIWMLGGMLVWHLTPSLGIFAILIYPLLGFLTGLMVGTIQVKAKVPSFILTLSLLAAYSGLTSILSGGYPRMVRGYEFLTGELIPRVPTALFWTIPLIVIAIYLMRGTKIGTYLYAIGSNEEGARLAGINVNRYKILTFVMSGLFTGIGSIIQFQHLGGSVPLSLNMNTMTMPLVAIVFGGTLLTGGSGGPDRTILGTLAFVVLYRGLYISLINPEILQLIVGLLLVLSIVVASRGLRGVSIT</sequence>
<feature type="transmembrane region" description="Helical" evidence="6">
    <location>
        <begin position="167"/>
        <end position="185"/>
    </location>
</feature>
<evidence type="ECO:0000313" key="7">
    <source>
        <dbReference type="EMBL" id="QPM67408.1"/>
    </source>
</evidence>
<evidence type="ECO:0000256" key="3">
    <source>
        <dbReference type="ARBA" id="ARBA00022692"/>
    </source>
</evidence>
<protein>
    <submittedName>
        <fullName evidence="7">Ribose import permease protein RbsC</fullName>
    </submittedName>
</protein>
<dbReference type="EMBL" id="CP065383">
    <property type="protein sequence ID" value="QPM67408.1"/>
    <property type="molecule type" value="Genomic_DNA"/>
</dbReference>
<dbReference type="Pfam" id="PF02653">
    <property type="entry name" value="BPD_transp_2"/>
    <property type="match status" value="1"/>
</dbReference>
<dbReference type="InterPro" id="IPR001851">
    <property type="entry name" value="ABC_transp_permease"/>
</dbReference>
<gene>
    <name evidence="7" type="primary">rbsC_8</name>
    <name evidence="7" type="ORF">RT761_00611</name>
</gene>
<evidence type="ECO:0000256" key="4">
    <source>
        <dbReference type="ARBA" id="ARBA00022989"/>
    </source>
</evidence>
<feature type="transmembrane region" description="Helical" evidence="6">
    <location>
        <begin position="250"/>
        <end position="267"/>
    </location>
</feature>
<dbReference type="PANTHER" id="PTHR32196">
    <property type="entry name" value="ABC TRANSPORTER PERMEASE PROTEIN YPHD-RELATED-RELATED"/>
    <property type="match status" value="1"/>
</dbReference>
<reference evidence="7 8" key="1">
    <citation type="journal article" date="2021" name="Nat. Commun.">
        <title>Isolation of a member of the candidate phylum Atribacteria reveals a unique cell membrane structure.</title>
        <authorList>
            <person name="Taiki K."/>
            <person name="Nobu M.K."/>
            <person name="Kusada H."/>
            <person name="Meng X.-Y."/>
            <person name="Hosoki N."/>
            <person name="Uematsu K."/>
            <person name="Yoshioka H."/>
            <person name="Kamagata Y."/>
            <person name="Tamaki H."/>
        </authorList>
    </citation>
    <scope>NUCLEOTIDE SEQUENCE [LARGE SCALE GENOMIC DNA]</scope>
    <source>
        <strain evidence="7 8">RT761</strain>
    </source>
</reference>
<dbReference type="RefSeq" id="WP_218112613.1">
    <property type="nucleotide sequence ID" value="NZ_CP065383.1"/>
</dbReference>
<feature type="transmembrane region" description="Helical" evidence="6">
    <location>
        <begin position="97"/>
        <end position="116"/>
    </location>
</feature>
<feature type="transmembrane region" description="Helical" evidence="6">
    <location>
        <begin position="274"/>
        <end position="291"/>
    </location>
</feature>
<name>A0A7T1AK52_ATRLM</name>
<feature type="transmembrane region" description="Helical" evidence="6">
    <location>
        <begin position="297"/>
        <end position="317"/>
    </location>
</feature>
<keyword evidence="8" id="KW-1185">Reference proteome</keyword>
<evidence type="ECO:0000256" key="1">
    <source>
        <dbReference type="ARBA" id="ARBA00004651"/>
    </source>
</evidence>
<keyword evidence="5 6" id="KW-0472">Membrane</keyword>
<evidence type="ECO:0000256" key="2">
    <source>
        <dbReference type="ARBA" id="ARBA00022475"/>
    </source>
</evidence>
<feature type="transmembrane region" description="Helical" evidence="6">
    <location>
        <begin position="56"/>
        <end position="85"/>
    </location>
</feature>
<keyword evidence="4 6" id="KW-1133">Transmembrane helix</keyword>
<evidence type="ECO:0000256" key="6">
    <source>
        <dbReference type="SAM" id="Phobius"/>
    </source>
</evidence>
<comment type="subcellular location">
    <subcellularLocation>
        <location evidence="1">Cell membrane</location>
        <topology evidence="1">Multi-pass membrane protein</topology>
    </subcellularLocation>
</comment>
<keyword evidence="2" id="KW-1003">Cell membrane</keyword>
<evidence type="ECO:0000313" key="8">
    <source>
        <dbReference type="Proteomes" id="UP000594463"/>
    </source>
</evidence>
<dbReference type="Proteomes" id="UP000594463">
    <property type="component" value="Chromosome"/>
</dbReference>
<proteinExistence type="predicted"/>
<evidence type="ECO:0000256" key="5">
    <source>
        <dbReference type="ARBA" id="ARBA00023136"/>
    </source>
</evidence>
<dbReference type="KEGG" id="alam:RT761_00611"/>